<keyword evidence="3" id="KW-0238">DNA-binding</keyword>
<evidence type="ECO:0000259" key="5">
    <source>
        <dbReference type="PROSITE" id="PS50931"/>
    </source>
</evidence>
<protein>
    <submittedName>
        <fullName evidence="6">LysR family transcriptional regulator</fullName>
    </submittedName>
</protein>
<gene>
    <name evidence="6" type="ORF">ACH50_06060</name>
</gene>
<proteinExistence type="inferred from homology"/>
<organism evidence="6 7">
    <name type="scientific">Franconibacter pulveris</name>
    <dbReference type="NCBI Taxonomy" id="435910"/>
    <lineage>
        <taxon>Bacteria</taxon>
        <taxon>Pseudomonadati</taxon>
        <taxon>Pseudomonadota</taxon>
        <taxon>Gammaproteobacteria</taxon>
        <taxon>Enterobacterales</taxon>
        <taxon>Enterobacteriaceae</taxon>
        <taxon>Franconibacter</taxon>
    </lineage>
</organism>
<dbReference type="SUPFAM" id="SSF46785">
    <property type="entry name" value="Winged helix' DNA-binding domain"/>
    <property type="match status" value="1"/>
</dbReference>
<dbReference type="GO" id="GO:0003677">
    <property type="term" value="F:DNA binding"/>
    <property type="evidence" value="ECO:0007669"/>
    <property type="project" value="UniProtKB-KW"/>
</dbReference>
<accession>A0A0J8YD66</accession>
<reference evidence="6 7" key="1">
    <citation type="submission" date="2015-06" db="EMBL/GenBank/DDBJ databases">
        <title>Genome sequencing of Cronobacter sp. strain DJ34 isolated from petroleum contaminated sludge of Duliajan Oil Fields, Assam, India.</title>
        <authorList>
            <person name="Pal S."/>
            <person name="Banerjee T.D."/>
            <person name="Roy A."/>
            <person name="Sar P."/>
            <person name="Kazy S.K."/>
        </authorList>
    </citation>
    <scope>NUCLEOTIDE SEQUENCE [LARGE SCALE GENOMIC DNA]</scope>
    <source>
        <strain evidence="6 7">DJ34</strain>
    </source>
</reference>
<dbReference type="InterPro" id="IPR000847">
    <property type="entry name" value="LysR_HTH_N"/>
</dbReference>
<dbReference type="PATRIC" id="fig|1656095.3.peg.513"/>
<keyword evidence="2" id="KW-0805">Transcription regulation</keyword>
<dbReference type="Pfam" id="PF00126">
    <property type="entry name" value="HTH_1"/>
    <property type="match status" value="1"/>
</dbReference>
<dbReference type="Pfam" id="PF03466">
    <property type="entry name" value="LysR_substrate"/>
    <property type="match status" value="1"/>
</dbReference>
<feature type="domain" description="HTH lysR-type" evidence="5">
    <location>
        <begin position="8"/>
        <end position="65"/>
    </location>
</feature>
<dbReference type="PANTHER" id="PTHR30579">
    <property type="entry name" value="TRANSCRIPTIONAL REGULATOR"/>
    <property type="match status" value="1"/>
</dbReference>
<evidence type="ECO:0000313" key="7">
    <source>
        <dbReference type="Proteomes" id="UP000037315"/>
    </source>
</evidence>
<dbReference type="Proteomes" id="UP000037315">
    <property type="component" value="Unassembled WGS sequence"/>
</dbReference>
<dbReference type="AlphaFoldDB" id="A0A0J8YD66"/>
<name>A0A0J8YD66_9ENTR</name>
<evidence type="ECO:0000313" key="6">
    <source>
        <dbReference type="EMBL" id="KMV35464.1"/>
    </source>
</evidence>
<keyword evidence="7" id="KW-1185">Reference proteome</keyword>
<dbReference type="Gene3D" id="3.40.190.10">
    <property type="entry name" value="Periplasmic binding protein-like II"/>
    <property type="match status" value="2"/>
</dbReference>
<comment type="similarity">
    <text evidence="1">Belongs to the LysR transcriptional regulatory family.</text>
</comment>
<dbReference type="PROSITE" id="PS50931">
    <property type="entry name" value="HTH_LYSR"/>
    <property type="match status" value="1"/>
</dbReference>
<dbReference type="InterPro" id="IPR050176">
    <property type="entry name" value="LTTR"/>
</dbReference>
<evidence type="ECO:0000256" key="4">
    <source>
        <dbReference type="ARBA" id="ARBA00023163"/>
    </source>
</evidence>
<keyword evidence="4" id="KW-0804">Transcription</keyword>
<evidence type="ECO:0000256" key="2">
    <source>
        <dbReference type="ARBA" id="ARBA00023015"/>
    </source>
</evidence>
<dbReference type="GO" id="GO:0003700">
    <property type="term" value="F:DNA-binding transcription factor activity"/>
    <property type="evidence" value="ECO:0007669"/>
    <property type="project" value="InterPro"/>
</dbReference>
<comment type="caution">
    <text evidence="6">The sequence shown here is derived from an EMBL/GenBank/DDBJ whole genome shotgun (WGS) entry which is preliminary data.</text>
</comment>
<dbReference type="EMBL" id="LFEJ01000010">
    <property type="protein sequence ID" value="KMV35464.1"/>
    <property type="molecule type" value="Genomic_DNA"/>
</dbReference>
<dbReference type="OrthoDB" id="5723059at2"/>
<evidence type="ECO:0000256" key="1">
    <source>
        <dbReference type="ARBA" id="ARBA00009437"/>
    </source>
</evidence>
<dbReference type="SUPFAM" id="SSF53850">
    <property type="entry name" value="Periplasmic binding protein-like II"/>
    <property type="match status" value="1"/>
</dbReference>
<dbReference type="InterPro" id="IPR036388">
    <property type="entry name" value="WH-like_DNA-bd_sf"/>
</dbReference>
<dbReference type="PANTHER" id="PTHR30579:SF7">
    <property type="entry name" value="HTH-TYPE TRANSCRIPTIONAL REGULATOR LRHA-RELATED"/>
    <property type="match status" value="1"/>
</dbReference>
<dbReference type="STRING" id="1121863.GCA_000621185_03554"/>
<dbReference type="RefSeq" id="WP_048887584.1">
    <property type="nucleotide sequence ID" value="NZ_LFEJ01000010.1"/>
</dbReference>
<dbReference type="InterPro" id="IPR036390">
    <property type="entry name" value="WH_DNA-bd_sf"/>
</dbReference>
<sequence>MEKLPVALDTDALRSFVTGIELGSFALAAGRLCRSTSAVSAQLRKLEQQCGTTLVTKQGRGLALTPGGELLLSYARRLLALNDEALLAVKGELLQGEISLGMQEDFGETLMPEILGQFSRQHPGLRLTAHVARNKALVEGIARGELDLALAWQPETLPAGACLLKQLELQWISHPMLDLSAYLNGSAPLPLVVFDAPCLMRSRAIAALDRANIAWRIAFTSRSLSGIWAAVSAGLGVTVRTRLGMPASLMPLPALTLPSPGSLGVALLKADNSASPSLTQLSDVVKKAVQNSI</sequence>
<dbReference type="InterPro" id="IPR005119">
    <property type="entry name" value="LysR_subst-bd"/>
</dbReference>
<dbReference type="Gene3D" id="1.10.10.10">
    <property type="entry name" value="Winged helix-like DNA-binding domain superfamily/Winged helix DNA-binding domain"/>
    <property type="match status" value="1"/>
</dbReference>
<evidence type="ECO:0000256" key="3">
    <source>
        <dbReference type="ARBA" id="ARBA00023125"/>
    </source>
</evidence>